<name>H7EMP2_9SPIR</name>
<accession>H7EMP2</accession>
<dbReference type="STRING" id="907348.TresaDRAFT_0275"/>
<dbReference type="AlphaFoldDB" id="H7EMP2"/>
<gene>
    <name evidence="2" type="ORF">TresaDRAFT_0275</name>
</gene>
<keyword evidence="3" id="KW-1185">Reference proteome</keyword>
<dbReference type="EMBL" id="AGRW01000051">
    <property type="protein sequence ID" value="EIC01138.1"/>
    <property type="molecule type" value="Genomic_DNA"/>
</dbReference>
<sequence>MPLSYLPVHFHLRFASPAIADNPPLFVLRSLMGMHLRSMSCVSPNMKCPDCMYKSTCAYAFLFETILQSENDVLPGRNRASHPFSFTQGDLSVGANISEYDFTMTLFGKAVDYLPYIYAAFVRAGESGIFKNRTRFSVVDMSVGGKSILIDENHIEPNVEAEEFSFKADGSGDSRGEVLVELKSPLRFKVGGKYSQDFSATDFFSALYRRATTLLKMYGAADAELERLPKSLLAIDARNLRWKKLDHYSARQKKLVILSGAVGTFSLSGEFSCMEKKLLEFGRIANAGKNTNFGLGQMDYWTKWE</sequence>
<feature type="domain" description="CRISPR-associated protein Cas6 C-terminal" evidence="1">
    <location>
        <begin position="180"/>
        <end position="297"/>
    </location>
</feature>
<reference evidence="2 3" key="1">
    <citation type="submission" date="2011-09" db="EMBL/GenBank/DDBJ databases">
        <title>The draft genome of Treponema saccharophilum DSM 2985.</title>
        <authorList>
            <consortium name="US DOE Joint Genome Institute (JGI-PGF)"/>
            <person name="Lucas S."/>
            <person name="Copeland A."/>
            <person name="Lapidus A."/>
            <person name="Glavina del Rio T."/>
            <person name="Dalin E."/>
            <person name="Tice H."/>
            <person name="Bruce D."/>
            <person name="Goodwin L."/>
            <person name="Pitluck S."/>
            <person name="Peters L."/>
            <person name="Kyrpides N."/>
            <person name="Mavromatis K."/>
            <person name="Ivanova N."/>
            <person name="Markowitz V."/>
            <person name="Cheng J.-F."/>
            <person name="Hugenholtz P."/>
            <person name="Woyke T."/>
            <person name="Wu D."/>
            <person name="Gronow S."/>
            <person name="Wellnitz S."/>
            <person name="Brambilla E."/>
            <person name="Klenk H.-P."/>
            <person name="Eisen J.A."/>
        </authorList>
    </citation>
    <scope>NUCLEOTIDE SEQUENCE [LARGE SCALE GENOMIC DNA]</scope>
    <source>
        <strain evidence="2 3">DSM 2985</strain>
    </source>
</reference>
<proteinExistence type="predicted"/>
<dbReference type="PATRIC" id="fig|907348.3.peg.2030"/>
<dbReference type="OrthoDB" id="9787241at2"/>
<dbReference type="Gene3D" id="3.30.70.1900">
    <property type="match status" value="1"/>
</dbReference>
<organism evidence="2 3">
    <name type="scientific">Treponema saccharophilum DSM 2985</name>
    <dbReference type="NCBI Taxonomy" id="907348"/>
    <lineage>
        <taxon>Bacteria</taxon>
        <taxon>Pseudomonadati</taxon>
        <taxon>Spirochaetota</taxon>
        <taxon>Spirochaetia</taxon>
        <taxon>Spirochaetales</taxon>
        <taxon>Treponemataceae</taxon>
        <taxon>Treponema</taxon>
    </lineage>
</organism>
<evidence type="ECO:0000259" key="1">
    <source>
        <dbReference type="Pfam" id="PF10040"/>
    </source>
</evidence>
<protein>
    <recommendedName>
        <fullName evidence="1">CRISPR-associated protein Cas6 C-terminal domain-containing protein</fullName>
    </recommendedName>
</protein>
<comment type="caution">
    <text evidence="2">The sequence shown here is derived from an EMBL/GenBank/DDBJ whole genome shotgun (WGS) entry which is preliminary data.</text>
</comment>
<dbReference type="Proteomes" id="UP000003571">
    <property type="component" value="Unassembled WGS sequence"/>
</dbReference>
<dbReference type="eggNOG" id="COG5551">
    <property type="taxonomic scope" value="Bacteria"/>
</dbReference>
<dbReference type="InterPro" id="IPR019267">
    <property type="entry name" value="CRISPR-assoc_Cas6_C"/>
</dbReference>
<evidence type="ECO:0000313" key="2">
    <source>
        <dbReference type="EMBL" id="EIC01138.1"/>
    </source>
</evidence>
<dbReference type="Pfam" id="PF10040">
    <property type="entry name" value="CRISPR_Cas6"/>
    <property type="match status" value="1"/>
</dbReference>
<evidence type="ECO:0000313" key="3">
    <source>
        <dbReference type="Proteomes" id="UP000003571"/>
    </source>
</evidence>